<reference evidence="10 11" key="1">
    <citation type="submission" date="2016-10" db="EMBL/GenBank/DDBJ databases">
        <authorList>
            <person name="de Groot N.N."/>
        </authorList>
    </citation>
    <scope>NUCLEOTIDE SEQUENCE [LARGE SCALE GENOMIC DNA]</scope>
    <source>
        <strain evidence="10 11">47C3B</strain>
    </source>
</reference>
<sequence>MLKGFFNVPAPQNEPVLNYGPRSLERVALKAALDEARARQIDIPMYIDGKEVRTGNKLEIRPPHDHKHLLATFSEGDASHVTAAINAALAAKADWENLPWEQRAAIFLKAADLIAGPYRATINAATMLGQSKNAYQAEIDAACELIDFLRFNVEYMTEIYKQQPPVSGKGVWNRLEQRPLEGFVFALTPFNFTAIAGNLPASAAMMGNVVVWKPAYTQIFAANVIMKIFKEAGVPDGVINLIYVDGPVAGEVIFNHPDFAGIHFTGSTKVFQNIWQTIGTNIHKYKTYPRIVGETGGKDFVLAHPSADADVVSTALVRGAFEYQGQKCSAASRAYIPASLWPAVKANMQRDITSFKIGPVEDFENFVNAVITEVSFDKLAKYIDAAKTDKGVEIVAGGSYDKTKGWFVEPTVLKVEDPYYVTMCEELFGPVLTIYVYEDDKFDEVLDIVDKTSIYALTGSIISQDRYAIAKATQHLRNAAGNFYINDKPTGAVVGQQPFGGARGSGTNDKAGSMINLLRWVSPRTIKETFDPPKDYRYPFLAKEL</sequence>
<dbReference type="GO" id="GO:0010133">
    <property type="term" value="P:L-proline catabolic process to L-glutamate"/>
    <property type="evidence" value="ECO:0007669"/>
    <property type="project" value="UniProtKB-UniPathway"/>
</dbReference>
<dbReference type="InterPro" id="IPR015590">
    <property type="entry name" value="Aldehyde_DH_dom"/>
</dbReference>
<dbReference type="PANTHER" id="PTHR42862:SF1">
    <property type="entry name" value="DELTA-1-PYRROLINE-5-CARBOXYLATE DEHYDROGENASE 2, ISOFORM A-RELATED"/>
    <property type="match status" value="1"/>
</dbReference>
<dbReference type="InterPro" id="IPR005931">
    <property type="entry name" value="P5CDH/ALDH4A1"/>
</dbReference>
<dbReference type="Proteomes" id="UP000199072">
    <property type="component" value="Unassembled WGS sequence"/>
</dbReference>
<dbReference type="Pfam" id="PF00171">
    <property type="entry name" value="Aldedh"/>
    <property type="match status" value="1"/>
</dbReference>
<gene>
    <name evidence="10" type="ORF">SAMN05216464_105186</name>
</gene>
<accession>A0A1G7BVN5</accession>
<dbReference type="CDD" id="cd07123">
    <property type="entry name" value="ALDH_F4-17_P5CDH"/>
    <property type="match status" value="1"/>
</dbReference>
<name>A0A1G7BVN5_9SPHI</name>
<dbReference type="InterPro" id="IPR050485">
    <property type="entry name" value="Proline_metab_enzyme"/>
</dbReference>
<dbReference type="GO" id="GO:0009898">
    <property type="term" value="C:cytoplasmic side of plasma membrane"/>
    <property type="evidence" value="ECO:0007669"/>
    <property type="project" value="TreeGrafter"/>
</dbReference>
<dbReference type="PANTHER" id="PTHR42862">
    <property type="entry name" value="DELTA-1-PYRROLINE-5-CARBOXYLATE DEHYDROGENASE 1, ISOFORM A-RELATED"/>
    <property type="match status" value="1"/>
</dbReference>
<evidence type="ECO:0000256" key="3">
    <source>
        <dbReference type="ARBA" id="ARBA00012884"/>
    </source>
</evidence>
<dbReference type="RefSeq" id="WP_091149769.1">
    <property type="nucleotide sequence ID" value="NZ_FNAI01000005.1"/>
</dbReference>
<keyword evidence="5" id="KW-0520">NAD</keyword>
<proteinExistence type="inferred from homology"/>
<organism evidence="10 11">
    <name type="scientific">Mucilaginibacter pineti</name>
    <dbReference type="NCBI Taxonomy" id="1391627"/>
    <lineage>
        <taxon>Bacteria</taxon>
        <taxon>Pseudomonadati</taxon>
        <taxon>Bacteroidota</taxon>
        <taxon>Sphingobacteriia</taxon>
        <taxon>Sphingobacteriales</taxon>
        <taxon>Sphingobacteriaceae</taxon>
        <taxon>Mucilaginibacter</taxon>
    </lineage>
</organism>
<dbReference type="PROSITE" id="PS00070">
    <property type="entry name" value="ALDEHYDE_DEHYDR_CYS"/>
    <property type="match status" value="1"/>
</dbReference>
<comment type="pathway">
    <text evidence="1">Amino-acid degradation; L-proline degradation into L-glutamate; L-glutamate from L-proline: step 2/2.</text>
</comment>
<keyword evidence="6" id="KW-0642">Proline metabolism</keyword>
<dbReference type="GO" id="GO:0003842">
    <property type="term" value="F:L-glutamate gamma-semialdehyde dehydrogenase activity"/>
    <property type="evidence" value="ECO:0007669"/>
    <property type="project" value="UniProtKB-EC"/>
</dbReference>
<evidence type="ECO:0000313" key="10">
    <source>
        <dbReference type="EMBL" id="SDE31158.1"/>
    </source>
</evidence>
<dbReference type="FunFam" id="3.40.605.10:FF:000006">
    <property type="entry name" value="1-pyrroline-5-carboxylate dehydrogenase"/>
    <property type="match status" value="1"/>
</dbReference>
<dbReference type="InterPro" id="IPR016160">
    <property type="entry name" value="Ald_DH_CS_CYS"/>
</dbReference>
<dbReference type="EC" id="1.2.1.88" evidence="3"/>
<evidence type="ECO:0000256" key="7">
    <source>
        <dbReference type="ARBA" id="ARBA00032259"/>
    </source>
</evidence>
<evidence type="ECO:0000256" key="6">
    <source>
        <dbReference type="ARBA" id="ARBA00023062"/>
    </source>
</evidence>
<dbReference type="UniPathway" id="UPA00261">
    <property type="reaction ID" value="UER00374"/>
</dbReference>
<protein>
    <recommendedName>
        <fullName evidence="7">L-glutamate gamma-semialdehyde dehydrogenase</fullName>
        <ecNumber evidence="3">1.2.1.88</ecNumber>
    </recommendedName>
    <alternativeName>
        <fullName evidence="7">L-glutamate gamma-semialdehyde dehydrogenase</fullName>
    </alternativeName>
</protein>
<dbReference type="Gene3D" id="3.40.309.10">
    <property type="entry name" value="Aldehyde Dehydrogenase, Chain A, domain 2"/>
    <property type="match status" value="1"/>
</dbReference>
<dbReference type="STRING" id="1391627.SAMN05216464_105186"/>
<comment type="similarity">
    <text evidence="2">Belongs to the aldehyde dehydrogenase family.</text>
</comment>
<dbReference type="InterPro" id="IPR016161">
    <property type="entry name" value="Ald_DH/histidinol_DH"/>
</dbReference>
<dbReference type="GO" id="GO:0004657">
    <property type="term" value="F:proline dehydrogenase activity"/>
    <property type="evidence" value="ECO:0007669"/>
    <property type="project" value="UniProtKB-ARBA"/>
</dbReference>
<evidence type="ECO:0000313" key="11">
    <source>
        <dbReference type="Proteomes" id="UP000199072"/>
    </source>
</evidence>
<dbReference type="FunFam" id="3.40.309.10:FF:000005">
    <property type="entry name" value="1-pyrroline-5-carboxylate dehydrogenase 1"/>
    <property type="match status" value="1"/>
</dbReference>
<dbReference type="OrthoDB" id="9762913at2"/>
<keyword evidence="4" id="KW-0560">Oxidoreductase</keyword>
<evidence type="ECO:0000259" key="9">
    <source>
        <dbReference type="Pfam" id="PF00171"/>
    </source>
</evidence>
<comment type="catalytic activity">
    <reaction evidence="8">
        <text>L-glutamate 5-semialdehyde + NAD(+) + H2O = L-glutamate + NADH + 2 H(+)</text>
        <dbReference type="Rhea" id="RHEA:30235"/>
        <dbReference type="ChEBI" id="CHEBI:15377"/>
        <dbReference type="ChEBI" id="CHEBI:15378"/>
        <dbReference type="ChEBI" id="CHEBI:29985"/>
        <dbReference type="ChEBI" id="CHEBI:57540"/>
        <dbReference type="ChEBI" id="CHEBI:57945"/>
        <dbReference type="ChEBI" id="CHEBI:58066"/>
        <dbReference type="EC" id="1.2.1.88"/>
    </reaction>
</comment>
<dbReference type="SUPFAM" id="SSF53720">
    <property type="entry name" value="ALDH-like"/>
    <property type="match status" value="1"/>
</dbReference>
<dbReference type="Gene3D" id="3.40.605.10">
    <property type="entry name" value="Aldehyde Dehydrogenase, Chain A, domain 1"/>
    <property type="match status" value="1"/>
</dbReference>
<dbReference type="NCBIfam" id="TIGR01236">
    <property type="entry name" value="D1pyr5carbox1"/>
    <property type="match status" value="1"/>
</dbReference>
<evidence type="ECO:0000256" key="2">
    <source>
        <dbReference type="ARBA" id="ARBA00009986"/>
    </source>
</evidence>
<dbReference type="InterPro" id="IPR016162">
    <property type="entry name" value="Ald_DH_N"/>
</dbReference>
<evidence type="ECO:0000256" key="8">
    <source>
        <dbReference type="ARBA" id="ARBA00048142"/>
    </source>
</evidence>
<evidence type="ECO:0000256" key="1">
    <source>
        <dbReference type="ARBA" id="ARBA00004786"/>
    </source>
</evidence>
<dbReference type="AlphaFoldDB" id="A0A1G7BVN5"/>
<evidence type="ECO:0000256" key="4">
    <source>
        <dbReference type="ARBA" id="ARBA00023002"/>
    </source>
</evidence>
<evidence type="ECO:0000256" key="5">
    <source>
        <dbReference type="ARBA" id="ARBA00023027"/>
    </source>
</evidence>
<feature type="domain" description="Aldehyde dehydrogenase" evidence="9">
    <location>
        <begin position="56"/>
        <end position="513"/>
    </location>
</feature>
<dbReference type="EMBL" id="FNAI01000005">
    <property type="protein sequence ID" value="SDE31158.1"/>
    <property type="molecule type" value="Genomic_DNA"/>
</dbReference>
<keyword evidence="11" id="KW-1185">Reference proteome</keyword>
<dbReference type="InterPro" id="IPR016163">
    <property type="entry name" value="Ald_DH_C"/>
</dbReference>